<gene>
    <name evidence="1" type="ORF">HD593_007069</name>
</gene>
<dbReference type="Proteomes" id="UP000565579">
    <property type="component" value="Unassembled WGS sequence"/>
</dbReference>
<comment type="caution">
    <text evidence="1">The sequence shown here is derived from an EMBL/GenBank/DDBJ whole genome shotgun (WGS) entry which is preliminary data.</text>
</comment>
<organism evidence="1 2">
    <name type="scientific">Nonomuraea rubra</name>
    <dbReference type="NCBI Taxonomy" id="46180"/>
    <lineage>
        <taxon>Bacteria</taxon>
        <taxon>Bacillati</taxon>
        <taxon>Actinomycetota</taxon>
        <taxon>Actinomycetes</taxon>
        <taxon>Streptosporangiales</taxon>
        <taxon>Streptosporangiaceae</taxon>
        <taxon>Nonomuraea</taxon>
    </lineage>
</organism>
<proteinExistence type="predicted"/>
<keyword evidence="2" id="KW-1185">Reference proteome</keyword>
<evidence type="ECO:0000313" key="1">
    <source>
        <dbReference type="EMBL" id="MBB6552274.1"/>
    </source>
</evidence>
<evidence type="ECO:0008006" key="3">
    <source>
        <dbReference type="Google" id="ProtNLM"/>
    </source>
</evidence>
<protein>
    <recommendedName>
        <fullName evidence="3">Alkanesulfonate monooxygenase</fullName>
    </recommendedName>
</protein>
<accession>A0A7X0NZF2</accession>
<name>A0A7X0NZF2_9ACTN</name>
<reference evidence="1 2" key="1">
    <citation type="submission" date="2020-08" db="EMBL/GenBank/DDBJ databases">
        <title>Sequencing the genomes of 1000 actinobacteria strains.</title>
        <authorList>
            <person name="Klenk H.-P."/>
        </authorList>
    </citation>
    <scope>NUCLEOTIDE SEQUENCE [LARGE SCALE GENOMIC DNA]</scope>
    <source>
        <strain evidence="1 2">DSM 43768</strain>
    </source>
</reference>
<evidence type="ECO:0000313" key="2">
    <source>
        <dbReference type="Proteomes" id="UP000565579"/>
    </source>
</evidence>
<sequence>MRLQFLWYIPNEARPGLRGDGAVAGHNSLAT</sequence>
<dbReference type="AlphaFoldDB" id="A0A7X0NZF2"/>
<dbReference type="EMBL" id="JACHMI010000001">
    <property type="protein sequence ID" value="MBB6552274.1"/>
    <property type="molecule type" value="Genomic_DNA"/>
</dbReference>